<gene>
    <name evidence="2" type="ORF">C8D77_1402</name>
</gene>
<sequence>MRDRDLLQPFDYRPYGKESSIIFGGLQCSKAVSFVILLCVRWYLASHRLLGVKG</sequence>
<dbReference type="Proteomes" id="UP000245631">
    <property type="component" value="Unassembled WGS sequence"/>
</dbReference>
<proteinExistence type="predicted"/>
<feature type="transmembrane region" description="Helical" evidence="1">
    <location>
        <begin position="21"/>
        <end position="44"/>
    </location>
</feature>
<accession>A0A8E2W592</accession>
<organism evidence="2 3">
    <name type="scientific">Rhizobium loti</name>
    <name type="common">Mesorhizobium loti</name>
    <dbReference type="NCBI Taxonomy" id="381"/>
    <lineage>
        <taxon>Bacteria</taxon>
        <taxon>Pseudomonadati</taxon>
        <taxon>Pseudomonadota</taxon>
        <taxon>Alphaproteobacteria</taxon>
        <taxon>Hyphomicrobiales</taxon>
        <taxon>Phyllobacteriaceae</taxon>
        <taxon>Mesorhizobium</taxon>
    </lineage>
</organism>
<evidence type="ECO:0000313" key="3">
    <source>
        <dbReference type="Proteomes" id="UP000245631"/>
    </source>
</evidence>
<reference evidence="2 3" key="1">
    <citation type="submission" date="2018-05" db="EMBL/GenBank/DDBJ databases">
        <title>Genomic Encyclopedia of Type Strains, Phase IV (KMG-IV): sequencing the most valuable type-strain genomes for metagenomic binning, comparative biology and taxonomic classification.</title>
        <authorList>
            <person name="Goeker M."/>
        </authorList>
    </citation>
    <scope>NUCLEOTIDE SEQUENCE [LARGE SCALE GENOMIC DNA]</scope>
    <source>
        <strain evidence="2 3">DSM 2626</strain>
    </source>
</reference>
<name>A0A8E2W592_RHILI</name>
<keyword evidence="1" id="KW-0812">Transmembrane</keyword>
<evidence type="ECO:0000313" key="2">
    <source>
        <dbReference type="EMBL" id="PWJ83833.1"/>
    </source>
</evidence>
<comment type="caution">
    <text evidence="2">The sequence shown here is derived from an EMBL/GenBank/DDBJ whole genome shotgun (WGS) entry which is preliminary data.</text>
</comment>
<keyword evidence="1" id="KW-1133">Transmembrane helix</keyword>
<dbReference type="EMBL" id="QGGH01000040">
    <property type="protein sequence ID" value="PWJ83833.1"/>
    <property type="molecule type" value="Genomic_DNA"/>
</dbReference>
<protein>
    <submittedName>
        <fullName evidence="2">Uncharacterized protein</fullName>
    </submittedName>
</protein>
<evidence type="ECO:0000256" key="1">
    <source>
        <dbReference type="SAM" id="Phobius"/>
    </source>
</evidence>
<dbReference type="AlphaFoldDB" id="A0A8E2W592"/>
<keyword evidence="1" id="KW-0472">Membrane</keyword>